<proteinExistence type="predicted"/>
<name>A0A9P7R8J9_9PEZI</name>
<dbReference type="Proteomes" id="UP000699042">
    <property type="component" value="Unassembled WGS sequence"/>
</dbReference>
<accession>A0A9P7R8J9</accession>
<evidence type="ECO:0000313" key="1">
    <source>
        <dbReference type="EMBL" id="KAG7051292.1"/>
    </source>
</evidence>
<dbReference type="AlphaFoldDB" id="A0A9P7R8J9"/>
<protein>
    <submittedName>
        <fullName evidence="1">Uncharacterized protein</fullName>
    </submittedName>
</protein>
<organism evidence="1 2">
    <name type="scientific">Colletotrichum scovillei</name>
    <dbReference type="NCBI Taxonomy" id="1209932"/>
    <lineage>
        <taxon>Eukaryota</taxon>
        <taxon>Fungi</taxon>
        <taxon>Dikarya</taxon>
        <taxon>Ascomycota</taxon>
        <taxon>Pezizomycotina</taxon>
        <taxon>Sordariomycetes</taxon>
        <taxon>Hypocreomycetidae</taxon>
        <taxon>Glomerellales</taxon>
        <taxon>Glomerellaceae</taxon>
        <taxon>Colletotrichum</taxon>
        <taxon>Colletotrichum acutatum species complex</taxon>
    </lineage>
</organism>
<keyword evidence="2" id="KW-1185">Reference proteome</keyword>
<comment type="caution">
    <text evidence="1">The sequence shown here is derived from an EMBL/GenBank/DDBJ whole genome shotgun (WGS) entry which is preliminary data.</text>
</comment>
<evidence type="ECO:0000313" key="2">
    <source>
        <dbReference type="Proteomes" id="UP000699042"/>
    </source>
</evidence>
<sequence>MPYEWSLKTKISFTHGSHTGHRLGTGLASWARFRTQSDLLPPSSSSVCLEALVFPHGRISSLDSPLELVELFFSDIASDPKKHVE</sequence>
<dbReference type="EMBL" id="JAESDN010000004">
    <property type="protein sequence ID" value="KAG7051292.1"/>
    <property type="molecule type" value="Genomic_DNA"/>
</dbReference>
<reference evidence="1" key="1">
    <citation type="submission" date="2021-05" db="EMBL/GenBank/DDBJ databases">
        <title>Comparative genomics of three Colletotrichum scovillei strains and genetic complementation revealed genes involved fungal growth and virulence on chili pepper.</title>
        <authorList>
            <person name="Hsieh D.-K."/>
            <person name="Chuang S.-C."/>
            <person name="Chen C.-Y."/>
            <person name="Chao Y.-T."/>
            <person name="Lu M.-Y.J."/>
            <person name="Lee M.-H."/>
            <person name="Shih M.-C."/>
        </authorList>
    </citation>
    <scope>NUCLEOTIDE SEQUENCE</scope>
    <source>
        <strain evidence="1">Coll-153</strain>
    </source>
</reference>
<gene>
    <name evidence="1" type="ORF">JMJ77_001917</name>
</gene>